<keyword evidence="1" id="KW-0479">Metal-binding</keyword>
<dbReference type="GO" id="GO:0008270">
    <property type="term" value="F:zinc ion binding"/>
    <property type="evidence" value="ECO:0007669"/>
    <property type="project" value="UniProtKB-KW"/>
</dbReference>
<keyword evidence="1" id="KW-0863">Zinc-finger</keyword>
<protein>
    <recommendedName>
        <fullName evidence="3">C2H2-type domain-containing protein</fullName>
    </recommendedName>
</protein>
<dbReference type="InParanoid" id="A0A067RE19"/>
<feature type="region of interest" description="Disordered" evidence="2">
    <location>
        <begin position="903"/>
        <end position="923"/>
    </location>
</feature>
<keyword evidence="1" id="KW-0862">Zinc</keyword>
<dbReference type="EMBL" id="KK852751">
    <property type="protein sequence ID" value="KDR17128.1"/>
    <property type="molecule type" value="Genomic_DNA"/>
</dbReference>
<evidence type="ECO:0000259" key="3">
    <source>
        <dbReference type="PROSITE" id="PS50157"/>
    </source>
</evidence>
<organism evidence="4 5">
    <name type="scientific">Zootermopsis nevadensis</name>
    <name type="common">Dampwood termite</name>
    <dbReference type="NCBI Taxonomy" id="136037"/>
    <lineage>
        <taxon>Eukaryota</taxon>
        <taxon>Metazoa</taxon>
        <taxon>Ecdysozoa</taxon>
        <taxon>Arthropoda</taxon>
        <taxon>Hexapoda</taxon>
        <taxon>Insecta</taxon>
        <taxon>Pterygota</taxon>
        <taxon>Neoptera</taxon>
        <taxon>Polyneoptera</taxon>
        <taxon>Dictyoptera</taxon>
        <taxon>Blattodea</taxon>
        <taxon>Blattoidea</taxon>
        <taxon>Termitoidae</taxon>
        <taxon>Termopsidae</taxon>
        <taxon>Zootermopsis</taxon>
    </lineage>
</organism>
<keyword evidence="5" id="KW-1185">Reference proteome</keyword>
<name>A0A067RE19_ZOONE</name>
<dbReference type="PROSITE" id="PS50157">
    <property type="entry name" value="ZINC_FINGER_C2H2_2"/>
    <property type="match status" value="1"/>
</dbReference>
<evidence type="ECO:0000313" key="4">
    <source>
        <dbReference type="EMBL" id="KDR17128.1"/>
    </source>
</evidence>
<evidence type="ECO:0000256" key="2">
    <source>
        <dbReference type="SAM" id="MobiDB-lite"/>
    </source>
</evidence>
<dbReference type="AlphaFoldDB" id="A0A067RE19"/>
<feature type="compositionally biased region" description="Basic residues" evidence="2">
    <location>
        <begin position="912"/>
        <end position="921"/>
    </location>
</feature>
<accession>A0A067RE19</accession>
<gene>
    <name evidence="4" type="ORF">L798_08385</name>
</gene>
<proteinExistence type="predicted"/>
<evidence type="ECO:0000313" key="5">
    <source>
        <dbReference type="Proteomes" id="UP000027135"/>
    </source>
</evidence>
<reference evidence="4 5" key="1">
    <citation type="journal article" date="2014" name="Nat. Commun.">
        <title>Molecular traces of alternative social organization in a termite genome.</title>
        <authorList>
            <person name="Terrapon N."/>
            <person name="Li C."/>
            <person name="Robertson H.M."/>
            <person name="Ji L."/>
            <person name="Meng X."/>
            <person name="Booth W."/>
            <person name="Chen Z."/>
            <person name="Childers C.P."/>
            <person name="Glastad K.M."/>
            <person name="Gokhale K."/>
            <person name="Gowin J."/>
            <person name="Gronenberg W."/>
            <person name="Hermansen R.A."/>
            <person name="Hu H."/>
            <person name="Hunt B.G."/>
            <person name="Huylmans A.K."/>
            <person name="Khalil S.M."/>
            <person name="Mitchell R.D."/>
            <person name="Munoz-Torres M.C."/>
            <person name="Mustard J.A."/>
            <person name="Pan H."/>
            <person name="Reese J.T."/>
            <person name="Scharf M.E."/>
            <person name="Sun F."/>
            <person name="Vogel H."/>
            <person name="Xiao J."/>
            <person name="Yang W."/>
            <person name="Yang Z."/>
            <person name="Yang Z."/>
            <person name="Zhou J."/>
            <person name="Zhu J."/>
            <person name="Brent C.S."/>
            <person name="Elsik C.G."/>
            <person name="Goodisman M.A."/>
            <person name="Liberles D.A."/>
            <person name="Roe R.M."/>
            <person name="Vargo E.L."/>
            <person name="Vilcinskas A."/>
            <person name="Wang J."/>
            <person name="Bornberg-Bauer E."/>
            <person name="Korb J."/>
            <person name="Zhang G."/>
            <person name="Liebig J."/>
        </authorList>
    </citation>
    <scope>NUCLEOTIDE SEQUENCE [LARGE SCALE GENOMIC DNA]</scope>
    <source>
        <tissue evidence="4">Whole organism</tissue>
    </source>
</reference>
<evidence type="ECO:0000256" key="1">
    <source>
        <dbReference type="PROSITE-ProRule" id="PRU00042"/>
    </source>
</evidence>
<dbReference type="Proteomes" id="UP000027135">
    <property type="component" value="Unassembled WGS sequence"/>
</dbReference>
<sequence>MLPPSPPSVKAYSLLEKHCPRVVRRKLFSPSKPRYVKQRLKKYTPTLHLETNHNQKKSNAESRKKKYLFKAVGKPTKICNKINRKTVVIPGNTDASIGTPLGGTVPYIRNKSVTRTESTQAAVLQTASEESELSAESMYSDQDIVKTSMILSSLLTPSQNPSAGTILTPTNISVCGSCVPMKIPTPPMYSAALSGPLMTSITSDEKNRSVANNIDKCLSPDTATSNSVILPEVACYSYKNTNTLKVMTKDRTYHRVPNNTFGNSLTETADLQKTSLKPRNCLWPTSYSQNLETSHSWTAGEFHQPKGNDTEMNALNSIQADGAKYVEKSPRRVCCRLSGRKRVQTYGITANKGSKQNTRTGYDMQKSLYFDCYTADPISHWHSKSGRGSRPCRSNIRNFTEECKGMKSKDPKLKIKMGDQKNDAKINKKRAYTRRNIGQDSSNNNKSLMTMCSNYTDQFSSKQSPKSLSTCEAQCIPRRIIQDKCENYFSSKNHHESRWSGQQISTSEESRKTLISASPYEQITNHTTCNYKSTSNGQYFPSENTSYLIIADGSNQCSSADNKSTENSAAVSSCSFINNKQQMEREYEYSPPMVTQYQQNFINTSDSIHNTYTPYHLQESTSQMQYNDQYFPSFKNNNRDTCTGMYEYADMLSDTFRFNRDQDQQNEYSQTSIIHDGYRNLTDETEANNYAHQLEENRQNNEYLQQSVDYNHISALCSTHNYCRMNQPAPTQSFVGYQLCSEIANVDDSQYYQLSSNITNLDEYYLPSSRALSTEDYQQTMFKRNENILNKQIINNQEHTNEEMFREKEEWQNPDFYSNHNNSVVQETYFNDKESIAYNSAGQTTSGYPYDSKQPPVQSNSFSRCDGKFLRPHSQFPDNFKLMGISEMSVNYRNMKLDVSDEKYAGTEKGNRKERKHRGRKKPDYEYKCPICGKNEQYKVLLNRHVELQHKHNK</sequence>
<feature type="domain" description="C2H2-type" evidence="3">
    <location>
        <begin position="927"/>
        <end position="954"/>
    </location>
</feature>
<dbReference type="InterPro" id="IPR013087">
    <property type="entry name" value="Znf_C2H2_type"/>
</dbReference>